<dbReference type="Pfam" id="PF03572">
    <property type="entry name" value="Peptidase_S41"/>
    <property type="match status" value="1"/>
</dbReference>
<feature type="signal peptide" evidence="1">
    <location>
        <begin position="1"/>
        <end position="20"/>
    </location>
</feature>
<dbReference type="EMBL" id="PQVF01000005">
    <property type="protein sequence ID" value="POY37028.1"/>
    <property type="molecule type" value="Genomic_DNA"/>
</dbReference>
<evidence type="ECO:0000313" key="4">
    <source>
        <dbReference type="Proteomes" id="UP000236893"/>
    </source>
</evidence>
<dbReference type="OrthoDB" id="5480566at2"/>
<gene>
    <name evidence="3" type="ORF">C3K47_08190</name>
</gene>
<proteinExistence type="predicted"/>
<dbReference type="InterPro" id="IPR005151">
    <property type="entry name" value="Tail-specific_protease"/>
</dbReference>
<evidence type="ECO:0000313" key="3">
    <source>
        <dbReference type="EMBL" id="POY37028.1"/>
    </source>
</evidence>
<dbReference type="RefSeq" id="WP_103788638.1">
    <property type="nucleotide sequence ID" value="NZ_PQVF01000005.1"/>
</dbReference>
<organism evidence="3 4">
    <name type="scientific">Solitalea longa</name>
    <dbReference type="NCBI Taxonomy" id="2079460"/>
    <lineage>
        <taxon>Bacteria</taxon>
        <taxon>Pseudomonadati</taxon>
        <taxon>Bacteroidota</taxon>
        <taxon>Sphingobacteriia</taxon>
        <taxon>Sphingobacteriales</taxon>
        <taxon>Sphingobacteriaceae</taxon>
        <taxon>Solitalea</taxon>
    </lineage>
</organism>
<dbReference type="Gene3D" id="3.90.226.10">
    <property type="entry name" value="2-enoyl-CoA Hydratase, Chain A, domain 1"/>
    <property type="match status" value="1"/>
</dbReference>
<dbReference type="AlphaFoldDB" id="A0A2S5A374"/>
<comment type="caution">
    <text evidence="3">The sequence shown here is derived from an EMBL/GenBank/DDBJ whole genome shotgun (WGS) entry which is preliminary data.</text>
</comment>
<evidence type="ECO:0000256" key="1">
    <source>
        <dbReference type="SAM" id="SignalP"/>
    </source>
</evidence>
<name>A0A2S5A374_9SPHI</name>
<evidence type="ECO:0000259" key="2">
    <source>
        <dbReference type="Pfam" id="PF03572"/>
    </source>
</evidence>
<dbReference type="InterPro" id="IPR029045">
    <property type="entry name" value="ClpP/crotonase-like_dom_sf"/>
</dbReference>
<feature type="domain" description="Tail specific protease" evidence="2">
    <location>
        <begin position="242"/>
        <end position="451"/>
    </location>
</feature>
<feature type="chain" id="PRO_5015689331" description="Tail specific protease domain-containing protein" evidence="1">
    <location>
        <begin position="21"/>
        <end position="485"/>
    </location>
</feature>
<keyword evidence="1" id="KW-0732">Signal</keyword>
<dbReference type="GO" id="GO:0006508">
    <property type="term" value="P:proteolysis"/>
    <property type="evidence" value="ECO:0007669"/>
    <property type="project" value="InterPro"/>
</dbReference>
<protein>
    <recommendedName>
        <fullName evidence="2">Tail specific protease domain-containing protein</fullName>
    </recommendedName>
</protein>
<dbReference type="GO" id="GO:0008236">
    <property type="term" value="F:serine-type peptidase activity"/>
    <property type="evidence" value="ECO:0007669"/>
    <property type="project" value="InterPro"/>
</dbReference>
<accession>A0A2S5A374</accession>
<sequence>MKWIRLIFLIQLGWVSISNAQTADTSLGTSTLREELKMIMTTLKETHPGMNVFGQQKEFVSNYHKVDSLLSLKDQISNIQYYRLVNEWLVNLQDGHFKFLPQHKNYPFYFNDTNVLPLIVRFDDKGQLIVANMENARYRGMILSCINGQKAEHFIPQLLKNMIVDGRSEAGAYSQLEQYFSAWYSDYIDNPNSFTVELTDAESGVVHLANLTGINYDKWKELDKKVGFLSTQQAHTIIHDSIAVLRIPGFSSDKKEMRKFFESAFTDFKELKIKHLLIDVRGNEGGYDRLGKDLYSYIALADFEYYKHIEIAFKKSSEFTYKQHVWVPKYLSLLKMFIKPNDKGTYYFTKHNNFGTHKPQKNGFKGNVWFLQDGLSFSATTEMLSRAKGDKRGQFAGTETGGSYKYDCSGTFVFLNLPTSKFTIGIPIGEYQMAVPDDDNPMGRGIMPDLKVLPTVNDIIENKDVVLEKVLKQIESKSLKVVDSR</sequence>
<reference evidence="3 4" key="1">
    <citation type="submission" date="2018-01" db="EMBL/GenBank/DDBJ databases">
        <authorList>
            <person name="Gaut B.S."/>
            <person name="Morton B.R."/>
            <person name="Clegg M.T."/>
            <person name="Duvall M.R."/>
        </authorList>
    </citation>
    <scope>NUCLEOTIDE SEQUENCE [LARGE SCALE GENOMIC DNA]</scope>
    <source>
        <strain evidence="3 4">HR-AV</strain>
    </source>
</reference>
<dbReference type="Proteomes" id="UP000236893">
    <property type="component" value="Unassembled WGS sequence"/>
</dbReference>
<dbReference type="SUPFAM" id="SSF52096">
    <property type="entry name" value="ClpP/crotonase"/>
    <property type="match status" value="1"/>
</dbReference>
<keyword evidence="4" id="KW-1185">Reference proteome</keyword>